<feature type="domain" description="Response regulatory" evidence="7">
    <location>
        <begin position="31"/>
        <end position="145"/>
    </location>
</feature>
<dbReference type="AlphaFoldDB" id="A0A380BCD0"/>
<dbReference type="EMBL" id="UGYZ01000002">
    <property type="protein sequence ID" value="SUI99083.1"/>
    <property type="molecule type" value="Genomic_DNA"/>
</dbReference>
<dbReference type="InterPro" id="IPR050595">
    <property type="entry name" value="Bact_response_regulator"/>
</dbReference>
<keyword evidence="3" id="KW-0805">Transcription regulation</keyword>
<evidence type="ECO:0000256" key="3">
    <source>
        <dbReference type="ARBA" id="ARBA00023015"/>
    </source>
</evidence>
<dbReference type="FunFam" id="3.40.50.2300:FF:000001">
    <property type="entry name" value="DNA-binding response regulator PhoB"/>
    <property type="match status" value="1"/>
</dbReference>
<dbReference type="EC" id="2.7.-.-" evidence="8"/>
<dbReference type="PANTHER" id="PTHR44591">
    <property type="entry name" value="STRESS RESPONSE REGULATOR PROTEIN 1"/>
    <property type="match status" value="1"/>
</dbReference>
<reference evidence="8 9" key="1">
    <citation type="submission" date="2018-06" db="EMBL/GenBank/DDBJ databases">
        <authorList>
            <consortium name="Pathogen Informatics"/>
            <person name="Doyle S."/>
        </authorList>
    </citation>
    <scope>NUCLEOTIDE SEQUENCE [LARGE SCALE GENOMIC DNA]</scope>
    <source>
        <strain evidence="9">ATCC 11859 / DSM 33 / NCIB 8841 / NCTC 4822</strain>
    </source>
</reference>
<keyword evidence="8" id="KW-0808">Transferase</keyword>
<dbReference type="SMART" id="SM00448">
    <property type="entry name" value="REC"/>
    <property type="match status" value="1"/>
</dbReference>
<accession>A0A380BCD0</accession>
<evidence type="ECO:0000313" key="8">
    <source>
        <dbReference type="EMBL" id="SUI99083.1"/>
    </source>
</evidence>
<evidence type="ECO:0000256" key="2">
    <source>
        <dbReference type="ARBA" id="ARBA00023012"/>
    </source>
</evidence>
<keyword evidence="4" id="KW-0238">DNA-binding</keyword>
<dbReference type="GO" id="GO:0003677">
    <property type="term" value="F:DNA binding"/>
    <property type="evidence" value="ECO:0007669"/>
    <property type="project" value="UniProtKB-KW"/>
</dbReference>
<dbReference type="SUPFAM" id="SSF52172">
    <property type="entry name" value="CheY-like"/>
    <property type="match status" value="1"/>
</dbReference>
<dbReference type="InterPro" id="IPR011006">
    <property type="entry name" value="CheY-like_superfamily"/>
</dbReference>
<dbReference type="PROSITE" id="PS50110">
    <property type="entry name" value="RESPONSE_REGULATORY"/>
    <property type="match status" value="1"/>
</dbReference>
<dbReference type="Gene3D" id="3.40.50.2300">
    <property type="match status" value="1"/>
</dbReference>
<evidence type="ECO:0000313" key="9">
    <source>
        <dbReference type="Proteomes" id="UP000254519"/>
    </source>
</evidence>
<keyword evidence="2" id="KW-0902">Two-component regulatory system</keyword>
<organism evidence="8 9">
    <name type="scientific">Sporosarcina pasteurii</name>
    <name type="common">Bacillus pasteurii</name>
    <dbReference type="NCBI Taxonomy" id="1474"/>
    <lineage>
        <taxon>Bacteria</taxon>
        <taxon>Bacillati</taxon>
        <taxon>Bacillota</taxon>
        <taxon>Bacilli</taxon>
        <taxon>Bacillales</taxon>
        <taxon>Caryophanaceae</taxon>
        <taxon>Sporosarcina</taxon>
    </lineage>
</organism>
<keyword evidence="1 6" id="KW-0597">Phosphoprotein</keyword>
<dbReference type="Proteomes" id="UP000254519">
    <property type="component" value="Unassembled WGS sequence"/>
</dbReference>
<dbReference type="PANTHER" id="PTHR44591:SF3">
    <property type="entry name" value="RESPONSE REGULATORY DOMAIN-CONTAINING PROTEIN"/>
    <property type="match status" value="1"/>
</dbReference>
<evidence type="ECO:0000256" key="1">
    <source>
        <dbReference type="ARBA" id="ARBA00022553"/>
    </source>
</evidence>
<dbReference type="GO" id="GO:0000160">
    <property type="term" value="P:phosphorelay signal transduction system"/>
    <property type="evidence" value="ECO:0007669"/>
    <property type="project" value="UniProtKB-KW"/>
</dbReference>
<proteinExistence type="predicted"/>
<dbReference type="GO" id="GO:0016740">
    <property type="term" value="F:transferase activity"/>
    <property type="evidence" value="ECO:0007669"/>
    <property type="project" value="UniProtKB-KW"/>
</dbReference>
<feature type="modified residue" description="4-aspartylphosphate" evidence="6">
    <location>
        <position position="80"/>
    </location>
</feature>
<keyword evidence="5" id="KW-0804">Transcription</keyword>
<dbReference type="InterPro" id="IPR001789">
    <property type="entry name" value="Sig_transdc_resp-reg_receiver"/>
</dbReference>
<evidence type="ECO:0000256" key="4">
    <source>
        <dbReference type="ARBA" id="ARBA00023125"/>
    </source>
</evidence>
<gene>
    <name evidence="8" type="primary">spo0F</name>
    <name evidence="8" type="ORF">NCTC4822_00421</name>
</gene>
<evidence type="ECO:0000256" key="6">
    <source>
        <dbReference type="PROSITE-ProRule" id="PRU00169"/>
    </source>
</evidence>
<evidence type="ECO:0000256" key="5">
    <source>
        <dbReference type="ARBA" id="ARBA00023163"/>
    </source>
</evidence>
<dbReference type="Pfam" id="PF00072">
    <property type="entry name" value="Response_reg"/>
    <property type="match status" value="1"/>
</dbReference>
<sequence length="147" mass="16820">MTNFTKIKGNRFGCQISVKWDDEWGVVWVRNVLIVDDQQGIRLLLEEVFKKEGYGTKSAANGGEALQQVKNEQPDCILLDMKMPGMDGIDVLRQLKKEWPEIPVIMMTAYEELKLVEHALEIGAEKYFTKPFDIFEVRDAVNLLLAS</sequence>
<keyword evidence="9" id="KW-1185">Reference proteome</keyword>
<protein>
    <submittedName>
        <fullName evidence="8">Sporulation initiation phosphotransferase F</fullName>
        <ecNumber evidence="8">2.7.-.-</ecNumber>
    </submittedName>
</protein>
<name>A0A380BCD0_SPOPA</name>
<evidence type="ECO:0000259" key="7">
    <source>
        <dbReference type="PROSITE" id="PS50110"/>
    </source>
</evidence>